<dbReference type="SUPFAM" id="SSF51197">
    <property type="entry name" value="Clavaminate synthase-like"/>
    <property type="match status" value="1"/>
</dbReference>
<evidence type="ECO:0000313" key="2">
    <source>
        <dbReference type="Proteomes" id="UP000325780"/>
    </source>
</evidence>
<name>A0A5N6TY87_ASPAV</name>
<protein>
    <recommendedName>
        <fullName evidence="3">Phytanoyl-CoA dioxygenase family protein</fullName>
    </recommendedName>
</protein>
<sequence>MATDFYTASVTKLPKPGIRSTRHWSRSISSLPASITPSQGEIKTRQLSPQNVATAIRSLYHDGLVVVEDVIPHDSLNRLNQKMVTDAYTLQSKKENSPYKYNPGNIQQDAPPVLKYFDPETFLNPIATQITSTALDPRPNHSDADFDHPDHPFAYVVNIPLITMTPENGSTELWLGTHTDSGLHVQEGVHGDRASGRIMPNELERRRAIRPPSQPAVHKKSLFLRDLRLWHAGVAMIHFAPWYRNPMRLELAEDLRLMIEGQSSLEVPVDWVSEADATLRYLTRTFGNSYDFSQGQ</sequence>
<dbReference type="OrthoDB" id="407832at2759"/>
<dbReference type="Gene3D" id="2.60.120.620">
    <property type="entry name" value="q2cbj1_9rhob like domain"/>
    <property type="match status" value="1"/>
</dbReference>
<proteinExistence type="predicted"/>
<evidence type="ECO:0000313" key="1">
    <source>
        <dbReference type="EMBL" id="KAE8151346.1"/>
    </source>
</evidence>
<reference evidence="1 2" key="1">
    <citation type="submission" date="2019-04" db="EMBL/GenBank/DDBJ databases">
        <title>Friends and foes A comparative genomics study of 23 Aspergillus species from section Flavi.</title>
        <authorList>
            <consortium name="DOE Joint Genome Institute"/>
            <person name="Kjaerbolling I."/>
            <person name="Vesth T."/>
            <person name="Frisvad J.C."/>
            <person name="Nybo J.L."/>
            <person name="Theobald S."/>
            <person name="Kildgaard S."/>
            <person name="Isbrandt T."/>
            <person name="Kuo A."/>
            <person name="Sato A."/>
            <person name="Lyhne E.K."/>
            <person name="Kogle M.E."/>
            <person name="Wiebenga A."/>
            <person name="Kun R.S."/>
            <person name="Lubbers R.J."/>
            <person name="Makela M.R."/>
            <person name="Barry K."/>
            <person name="Chovatia M."/>
            <person name="Clum A."/>
            <person name="Daum C."/>
            <person name="Haridas S."/>
            <person name="He G."/>
            <person name="LaButti K."/>
            <person name="Lipzen A."/>
            <person name="Mondo S."/>
            <person name="Riley R."/>
            <person name="Salamov A."/>
            <person name="Simmons B.A."/>
            <person name="Magnuson J.K."/>
            <person name="Henrissat B."/>
            <person name="Mortensen U.H."/>
            <person name="Larsen T.O."/>
            <person name="Devries R.P."/>
            <person name="Grigoriev I.V."/>
            <person name="Machida M."/>
            <person name="Baker S.E."/>
            <person name="Andersen M.R."/>
        </authorList>
    </citation>
    <scope>NUCLEOTIDE SEQUENCE [LARGE SCALE GENOMIC DNA]</scope>
    <source>
        <strain evidence="1 2">IBT 18842</strain>
    </source>
</reference>
<keyword evidence="2" id="KW-1185">Reference proteome</keyword>
<dbReference type="EMBL" id="ML742073">
    <property type="protein sequence ID" value="KAE8151346.1"/>
    <property type="molecule type" value="Genomic_DNA"/>
</dbReference>
<accession>A0A5N6TY87</accession>
<evidence type="ECO:0008006" key="3">
    <source>
        <dbReference type="Google" id="ProtNLM"/>
    </source>
</evidence>
<dbReference type="Proteomes" id="UP000325780">
    <property type="component" value="Unassembled WGS sequence"/>
</dbReference>
<gene>
    <name evidence="1" type="ORF">BDV25DRAFT_128868</name>
</gene>
<dbReference type="PANTHER" id="PTHR37563">
    <property type="entry name" value="PHYTANOYL-COA DIOXYGENASE FAMILY PROTEIN (AFU_ORTHOLOGUE AFUA_2G03330)"/>
    <property type="match status" value="1"/>
</dbReference>
<organism evidence="1 2">
    <name type="scientific">Aspergillus avenaceus</name>
    <dbReference type="NCBI Taxonomy" id="36643"/>
    <lineage>
        <taxon>Eukaryota</taxon>
        <taxon>Fungi</taxon>
        <taxon>Dikarya</taxon>
        <taxon>Ascomycota</taxon>
        <taxon>Pezizomycotina</taxon>
        <taxon>Eurotiomycetes</taxon>
        <taxon>Eurotiomycetidae</taxon>
        <taxon>Eurotiales</taxon>
        <taxon>Aspergillaceae</taxon>
        <taxon>Aspergillus</taxon>
        <taxon>Aspergillus subgen. Circumdati</taxon>
    </lineage>
</organism>
<dbReference type="AlphaFoldDB" id="A0A5N6TY87"/>
<dbReference type="PANTHER" id="PTHR37563:SF2">
    <property type="entry name" value="PHYTANOYL-COA DIOXYGENASE FAMILY PROTEIN (AFU_ORTHOLOGUE AFUA_2G03330)"/>
    <property type="match status" value="1"/>
</dbReference>
<dbReference type="InterPro" id="IPR051961">
    <property type="entry name" value="Fungal_Metabolite_Diox"/>
</dbReference>